<dbReference type="CDD" id="cd09620">
    <property type="entry name" value="CBM9_like_3"/>
    <property type="match status" value="1"/>
</dbReference>
<gene>
    <name evidence="2" type="ORF">EXM22_11180</name>
</gene>
<dbReference type="SUPFAM" id="SSF49344">
    <property type="entry name" value="CBD9-like"/>
    <property type="match status" value="1"/>
</dbReference>
<dbReference type="Pfam" id="PF16011">
    <property type="entry name" value="CBM9_2"/>
    <property type="match status" value="1"/>
</dbReference>
<accession>A0A5C1QNG5</accession>
<dbReference type="EMBL" id="CP036150">
    <property type="protein sequence ID" value="QEN08520.1"/>
    <property type="molecule type" value="Genomic_DNA"/>
</dbReference>
<keyword evidence="3" id="KW-1185">Reference proteome</keyword>
<feature type="domain" description="Carbohydrate-binding" evidence="1">
    <location>
        <begin position="37"/>
        <end position="226"/>
    </location>
</feature>
<evidence type="ECO:0000313" key="2">
    <source>
        <dbReference type="EMBL" id="QEN08520.1"/>
    </source>
</evidence>
<organism evidence="2 3">
    <name type="scientific">Oceanispirochaeta crateris</name>
    <dbReference type="NCBI Taxonomy" id="2518645"/>
    <lineage>
        <taxon>Bacteria</taxon>
        <taxon>Pseudomonadati</taxon>
        <taxon>Spirochaetota</taxon>
        <taxon>Spirochaetia</taxon>
        <taxon>Spirochaetales</taxon>
        <taxon>Spirochaetaceae</taxon>
        <taxon>Oceanispirochaeta</taxon>
    </lineage>
</organism>
<dbReference type="Proteomes" id="UP000324209">
    <property type="component" value="Chromosome"/>
</dbReference>
<dbReference type="AlphaFoldDB" id="A0A5C1QNG5"/>
<protein>
    <recommendedName>
        <fullName evidence="1">Carbohydrate-binding domain-containing protein</fullName>
    </recommendedName>
</protein>
<name>A0A5C1QNG5_9SPIO</name>
<sequence length="227" mass="26311">MDNCSKLIIPEVDVDFDLLKENEAQFSMEFDQIGRPASIQNAPWSEFPDKPDVQFRIAWCQDTFLLKYYVREREILGTYTQDGSDVFEDSCVELFLSPEGKESYYNFEFNCIGCALGQLGSQRDDRVPVENTLLDQIIRIPSLGRSPYHNYHEGLVVEAPSWSLMVVIPVSVFFRESYTSFSGLKMRGNLYKCGDQLETPHYLCWNPIESEAPDFHRPEHFGELWFS</sequence>
<dbReference type="GO" id="GO:0004553">
    <property type="term" value="F:hydrolase activity, hydrolyzing O-glycosyl compounds"/>
    <property type="evidence" value="ECO:0007669"/>
    <property type="project" value="InterPro"/>
</dbReference>
<dbReference type="InterPro" id="IPR010502">
    <property type="entry name" value="Carb-bd_dom_fam9"/>
</dbReference>
<evidence type="ECO:0000259" key="1">
    <source>
        <dbReference type="Pfam" id="PF16011"/>
    </source>
</evidence>
<evidence type="ECO:0000313" key="3">
    <source>
        <dbReference type="Proteomes" id="UP000324209"/>
    </source>
</evidence>
<reference evidence="2 3" key="1">
    <citation type="submission" date="2019-02" db="EMBL/GenBank/DDBJ databases">
        <title>Complete Genome Sequence and Methylome Analysis of free living Spirochaetas.</title>
        <authorList>
            <person name="Fomenkov A."/>
            <person name="Dubinina G."/>
            <person name="Leshcheva N."/>
            <person name="Mikheeva N."/>
            <person name="Grabovich M."/>
            <person name="Vincze T."/>
            <person name="Roberts R.J."/>
        </authorList>
    </citation>
    <scope>NUCLEOTIDE SEQUENCE [LARGE SCALE GENOMIC DNA]</scope>
    <source>
        <strain evidence="2 3">K2</strain>
    </source>
</reference>
<dbReference type="KEGG" id="ock:EXM22_11180"/>
<dbReference type="OrthoDB" id="9801646at2"/>
<dbReference type="GO" id="GO:0016052">
    <property type="term" value="P:carbohydrate catabolic process"/>
    <property type="evidence" value="ECO:0007669"/>
    <property type="project" value="InterPro"/>
</dbReference>
<proteinExistence type="predicted"/>
<dbReference type="GO" id="GO:0030246">
    <property type="term" value="F:carbohydrate binding"/>
    <property type="evidence" value="ECO:0007669"/>
    <property type="project" value="InterPro"/>
</dbReference>
<dbReference type="Gene3D" id="2.60.40.1190">
    <property type="match status" value="1"/>
</dbReference>
<dbReference type="RefSeq" id="WP_149486601.1">
    <property type="nucleotide sequence ID" value="NZ_CP036150.1"/>
</dbReference>